<feature type="transmembrane region" description="Helical" evidence="6">
    <location>
        <begin position="60"/>
        <end position="77"/>
    </location>
</feature>
<feature type="transmembrane region" description="Helical" evidence="6">
    <location>
        <begin position="258"/>
        <end position="275"/>
    </location>
</feature>
<reference evidence="8" key="1">
    <citation type="submission" date="2018-05" db="EMBL/GenBank/DDBJ databases">
        <authorList>
            <person name="Lanie J.A."/>
            <person name="Ng W.-L."/>
            <person name="Kazmierczak K.M."/>
            <person name="Andrzejewski T.M."/>
            <person name="Davidsen T.M."/>
            <person name="Wayne K.J."/>
            <person name="Tettelin H."/>
            <person name="Glass J.I."/>
            <person name="Rusch D."/>
            <person name="Podicherti R."/>
            <person name="Tsui H.-C.T."/>
            <person name="Winkler M.E."/>
        </authorList>
    </citation>
    <scope>NUCLEOTIDE SEQUENCE</scope>
</reference>
<keyword evidence="5 6" id="KW-0472">Membrane</keyword>
<feature type="domain" description="EamA" evidence="7">
    <location>
        <begin position="4"/>
        <end position="131"/>
    </location>
</feature>
<dbReference type="InterPro" id="IPR037185">
    <property type="entry name" value="EmrE-like"/>
</dbReference>
<dbReference type="EMBL" id="UINC01024950">
    <property type="protein sequence ID" value="SVA99636.1"/>
    <property type="molecule type" value="Genomic_DNA"/>
</dbReference>
<proteinExistence type="predicted"/>
<sequence>MAQVALVLVTLIWGITFIMVKDALNDAGPFAFGALRFTIAGILTLIVVNKSIFTLTKTELIGGLVCGFCLFCGYAFQNFGLMQTSASKSAFITSVSVLMVPIILYLFNIQQVKIRIWTAVALATIGLYILLDPRGGRMNWGDILTFGCALGFAVHIIFQGYYVKKEVRILPFFLVQAWVVSGLSFLNSLIFEPKFAIWSTRLISALLVTGIAATFISILIMIWAQQILNPSQIAIIFALEPVFAAFFAIVFAGEVLGFWGYMGGGLIVLAVAYGSRGEALK</sequence>
<evidence type="ECO:0000256" key="4">
    <source>
        <dbReference type="ARBA" id="ARBA00022989"/>
    </source>
</evidence>
<feature type="transmembrane region" description="Helical" evidence="6">
    <location>
        <begin position="89"/>
        <end position="107"/>
    </location>
</feature>
<dbReference type="InterPro" id="IPR051258">
    <property type="entry name" value="Diverse_Substrate_Transporter"/>
</dbReference>
<keyword evidence="4 6" id="KW-1133">Transmembrane helix</keyword>
<protein>
    <recommendedName>
        <fullName evidence="7">EamA domain-containing protein</fullName>
    </recommendedName>
</protein>
<evidence type="ECO:0000259" key="7">
    <source>
        <dbReference type="Pfam" id="PF00892"/>
    </source>
</evidence>
<dbReference type="SUPFAM" id="SSF103481">
    <property type="entry name" value="Multidrug resistance efflux transporter EmrE"/>
    <property type="match status" value="2"/>
</dbReference>
<keyword evidence="3 6" id="KW-0812">Transmembrane</keyword>
<feature type="transmembrane region" description="Helical" evidence="6">
    <location>
        <begin position="202"/>
        <end position="224"/>
    </location>
</feature>
<feature type="transmembrane region" description="Helical" evidence="6">
    <location>
        <begin position="114"/>
        <end position="131"/>
    </location>
</feature>
<name>A0A382ADP2_9ZZZZ</name>
<evidence type="ECO:0000256" key="1">
    <source>
        <dbReference type="ARBA" id="ARBA00004651"/>
    </source>
</evidence>
<feature type="transmembrane region" description="Helical" evidence="6">
    <location>
        <begin position="233"/>
        <end position="252"/>
    </location>
</feature>
<dbReference type="InterPro" id="IPR000620">
    <property type="entry name" value="EamA_dom"/>
</dbReference>
<dbReference type="AlphaFoldDB" id="A0A382ADP2"/>
<dbReference type="PANTHER" id="PTHR42920:SF5">
    <property type="entry name" value="EAMA DOMAIN-CONTAINING PROTEIN"/>
    <property type="match status" value="1"/>
</dbReference>
<accession>A0A382ADP2</accession>
<dbReference type="Pfam" id="PF00892">
    <property type="entry name" value="EamA"/>
    <property type="match status" value="2"/>
</dbReference>
<comment type="subcellular location">
    <subcellularLocation>
        <location evidence="1">Cell membrane</location>
        <topology evidence="1">Multi-pass membrane protein</topology>
    </subcellularLocation>
</comment>
<gene>
    <name evidence="8" type="ORF">METZ01_LOCUS152490</name>
</gene>
<feature type="transmembrane region" description="Helical" evidence="6">
    <location>
        <begin position="30"/>
        <end position="48"/>
    </location>
</feature>
<dbReference type="GO" id="GO:0005886">
    <property type="term" value="C:plasma membrane"/>
    <property type="evidence" value="ECO:0007669"/>
    <property type="project" value="UniProtKB-SubCell"/>
</dbReference>
<dbReference type="PANTHER" id="PTHR42920">
    <property type="entry name" value="OS03G0707200 PROTEIN-RELATED"/>
    <property type="match status" value="1"/>
</dbReference>
<evidence type="ECO:0000256" key="6">
    <source>
        <dbReference type="SAM" id="Phobius"/>
    </source>
</evidence>
<feature type="domain" description="EamA" evidence="7">
    <location>
        <begin position="140"/>
        <end position="272"/>
    </location>
</feature>
<organism evidence="8">
    <name type="scientific">marine metagenome</name>
    <dbReference type="NCBI Taxonomy" id="408172"/>
    <lineage>
        <taxon>unclassified sequences</taxon>
        <taxon>metagenomes</taxon>
        <taxon>ecological metagenomes</taxon>
    </lineage>
</organism>
<evidence type="ECO:0000256" key="3">
    <source>
        <dbReference type="ARBA" id="ARBA00022692"/>
    </source>
</evidence>
<feature type="transmembrane region" description="Helical" evidence="6">
    <location>
        <begin position="143"/>
        <end position="162"/>
    </location>
</feature>
<feature type="transmembrane region" description="Helical" evidence="6">
    <location>
        <begin position="169"/>
        <end position="190"/>
    </location>
</feature>
<evidence type="ECO:0000313" key="8">
    <source>
        <dbReference type="EMBL" id="SVA99636.1"/>
    </source>
</evidence>
<evidence type="ECO:0000256" key="5">
    <source>
        <dbReference type="ARBA" id="ARBA00023136"/>
    </source>
</evidence>
<keyword evidence="2" id="KW-1003">Cell membrane</keyword>
<evidence type="ECO:0000256" key="2">
    <source>
        <dbReference type="ARBA" id="ARBA00022475"/>
    </source>
</evidence>